<keyword evidence="4" id="KW-0597">Phosphoprotein</keyword>
<keyword evidence="7 10" id="KW-0418">Kinase</keyword>
<dbReference type="GO" id="GO:0060397">
    <property type="term" value="P:growth hormone receptor signaling pathway via JAK-STAT"/>
    <property type="evidence" value="ECO:0007669"/>
    <property type="project" value="TreeGrafter"/>
</dbReference>
<evidence type="ECO:0000256" key="10">
    <source>
        <dbReference type="RuleBase" id="RU362096"/>
    </source>
</evidence>
<dbReference type="InterPro" id="IPR016045">
    <property type="entry name" value="Tyr_kinase_non-rcpt_TYK2_N"/>
</dbReference>
<evidence type="ECO:0000256" key="1">
    <source>
        <dbReference type="ARBA" id="ARBA00004496"/>
    </source>
</evidence>
<keyword evidence="3" id="KW-0963">Cytoplasm</keyword>
<keyword evidence="8" id="KW-0727">SH2 domain</keyword>
<evidence type="ECO:0000313" key="15">
    <source>
        <dbReference type="Proteomes" id="UP001187415"/>
    </source>
</evidence>
<dbReference type="SMART" id="SM01070">
    <property type="entry name" value="CDC37_M"/>
    <property type="match status" value="1"/>
</dbReference>
<dbReference type="SUPFAM" id="SSF50729">
    <property type="entry name" value="PH domain-like"/>
    <property type="match status" value="1"/>
</dbReference>
<evidence type="ECO:0000256" key="3">
    <source>
        <dbReference type="ARBA" id="ARBA00022490"/>
    </source>
</evidence>
<evidence type="ECO:0000256" key="9">
    <source>
        <dbReference type="ARBA" id="ARBA00023137"/>
    </source>
</evidence>
<evidence type="ECO:0000256" key="8">
    <source>
        <dbReference type="ARBA" id="ARBA00022999"/>
    </source>
</evidence>
<dbReference type="InterPro" id="IPR041046">
    <property type="entry name" value="FERM_F2"/>
</dbReference>
<evidence type="ECO:0000256" key="5">
    <source>
        <dbReference type="ARBA" id="ARBA00022679"/>
    </source>
</evidence>
<dbReference type="PRINTS" id="PR01827">
    <property type="entry name" value="YKINASETYK2"/>
</dbReference>
<keyword evidence="10" id="KW-0547">Nucleotide-binding</keyword>
<dbReference type="InterPro" id="IPR000980">
    <property type="entry name" value="SH2"/>
</dbReference>
<dbReference type="GO" id="GO:0005524">
    <property type="term" value="F:ATP binding"/>
    <property type="evidence" value="ECO:0007669"/>
    <property type="project" value="UniProtKB-KW"/>
</dbReference>
<dbReference type="Pfam" id="PF08564">
    <property type="entry name" value="CDC37_C"/>
    <property type="match status" value="1"/>
</dbReference>
<comment type="similarity">
    <text evidence="10">Belongs to the protein kinase superfamily. Tyr protein kinase family.</text>
</comment>
<feature type="domain" description="Protein kinase" evidence="12">
    <location>
        <begin position="952"/>
        <end position="1128"/>
    </location>
</feature>
<evidence type="ECO:0000256" key="4">
    <source>
        <dbReference type="ARBA" id="ARBA00022553"/>
    </source>
</evidence>
<dbReference type="Gene3D" id="3.30.505.10">
    <property type="entry name" value="SH2 domain"/>
    <property type="match status" value="1"/>
</dbReference>
<dbReference type="Gene3D" id="1.20.58.610">
    <property type="entry name" value="Cdc37, Hsp90 binding domain"/>
    <property type="match status" value="1"/>
</dbReference>
<dbReference type="InterPro" id="IPR041381">
    <property type="entry name" value="JAK1-3/TYK2_PHL_dom"/>
</dbReference>
<organism evidence="14 15">
    <name type="scientific">Channa striata</name>
    <name type="common">Snakehead murrel</name>
    <name type="synonym">Ophicephalus striatus</name>
    <dbReference type="NCBI Taxonomy" id="64152"/>
    <lineage>
        <taxon>Eukaryota</taxon>
        <taxon>Metazoa</taxon>
        <taxon>Chordata</taxon>
        <taxon>Craniata</taxon>
        <taxon>Vertebrata</taxon>
        <taxon>Euteleostomi</taxon>
        <taxon>Actinopterygii</taxon>
        <taxon>Neopterygii</taxon>
        <taxon>Teleostei</taxon>
        <taxon>Neoteleostei</taxon>
        <taxon>Acanthomorphata</taxon>
        <taxon>Anabantaria</taxon>
        <taxon>Anabantiformes</taxon>
        <taxon>Channoidei</taxon>
        <taxon>Channidae</taxon>
        <taxon>Channa</taxon>
    </lineage>
</organism>
<evidence type="ECO:0000256" key="7">
    <source>
        <dbReference type="ARBA" id="ARBA00022777"/>
    </source>
</evidence>
<dbReference type="GO" id="GO:0004715">
    <property type="term" value="F:non-membrane spanning protein tyrosine kinase activity"/>
    <property type="evidence" value="ECO:0007669"/>
    <property type="project" value="UniProtKB-EC"/>
</dbReference>
<sequence>MSRIDYSVWDHIEVSDDEDDTHPNIDTPSLFRWRHQARVERMEDFQRKGEDLNKALSECRRKVAETQKKLQELTRSTADDAKAELSKVQAEEKKLKKEEREWEKKIEEHNREEKKMPWNVDTLSKDGFSKSIFNVKPESAEDTEEEKEQKHKTFVEKYEKQIKHFGMLRRWDDSQKYLSDNPHLVCEETANYLVIMCIDLEVEEKHALMEQVAHQTIVMQFILELAKSLKVDPRGCFRQFFAKIKTADQQYQDAFNDELEAFKQRVRGRAKIRIEKAMKEYEDEERQKRLGPGGLDPVEVYESLPVEMQKCFDEKDIQMLQEVISKMDPTEAKAHMKRCIDSGLWVPNSKTDDGDEKEEDATYEELFTRDSAPLNMSRTGWLKRSRPGAFPGLSNPPQGRGIHVYLFWTKEGENYLTHTSGEITAEELCISAAEVVGITPLCHVLFALCDPETRCWYSPNHIFSPEENSSLVLHFCMRFYFQNWHGLNEKEPTVTRYPVKAGTDQGGSPLLDITSLEYLFSQAKYEFVNEVVPMEEVQSDEELCRFKNESLGMAVLHLSYQAMQTECSLQDVAEKISFQECIPRSFAKHISRNNFLTKIRIRRVFADFVRTFQQHTVGRLGAQEIMYKYISTLENLVPRFGTETFPVFHLKEDVDGSSSYTSTTHAEGVSKDIFTGPASHEIMVSGTKGIQWRKVSSQKAQANTYFRNDYMSYTRKAKQQPSQQNADTPSKWTTFCDFPEITHIAINAANVCISTQDNRCMEVEMISSQEARSFISLLDGYYRLTADAHHYLCHKVAPPRVVLSVANGLHGPMHDDFVLLKLKKEAAQEGAFLVRWSALDYHRIILAVLNKNENGSAPSHKQFRILHKGSMFCLEGWDREFSSVKELTDSLKTFVLKSGSESFTVKKCCFPRQAEQSNLLVMRQGIDQRVYTNFLAQKKDKVHFFWIKENRITQNQHLGRGTRTNIYFGRLRLEGGADEDDKFNNNSDDPNEIRVVLKILDKSHEDIALAFFETASFMSKVSHRHLVFIHGVSVKGTENIMVEEFVEFGPLDVFLRKEKASVTAQWKFIVAKQLASALSYLETKRLVHGNVCAKNTLVARRGLEQYYSFCQAERPWNFFECPVTGRAS</sequence>
<dbReference type="InterPro" id="IPR013874">
    <property type="entry name" value="Cdc37_Hsp90-bd"/>
</dbReference>
<dbReference type="Pfam" id="PF21990">
    <property type="entry name" value="SH2_1"/>
    <property type="match status" value="1"/>
</dbReference>
<reference evidence="14" key="1">
    <citation type="submission" date="2023-07" db="EMBL/GenBank/DDBJ databases">
        <title>Chromosome-level Genome Assembly of Striped Snakehead (Channa striata).</title>
        <authorList>
            <person name="Liu H."/>
        </authorList>
    </citation>
    <scope>NUCLEOTIDE SEQUENCE</scope>
    <source>
        <strain evidence="14">Gz</strain>
        <tissue evidence="14">Muscle</tissue>
    </source>
</reference>
<dbReference type="Proteomes" id="UP001187415">
    <property type="component" value="Unassembled WGS sequence"/>
</dbReference>
<dbReference type="EMBL" id="JAUPFM010000013">
    <property type="protein sequence ID" value="KAK2833279.1"/>
    <property type="molecule type" value="Genomic_DNA"/>
</dbReference>
<evidence type="ECO:0000256" key="2">
    <source>
        <dbReference type="ARBA" id="ARBA00006222"/>
    </source>
</evidence>
<keyword evidence="10" id="KW-0067">ATP-binding</keyword>
<dbReference type="CDD" id="cd14473">
    <property type="entry name" value="FERM_B-lobe"/>
    <property type="match status" value="1"/>
</dbReference>
<dbReference type="Gene3D" id="3.30.200.20">
    <property type="entry name" value="Phosphorylase Kinase, domain 1"/>
    <property type="match status" value="1"/>
</dbReference>
<name>A0AA88MAB6_CHASR</name>
<dbReference type="InterPro" id="IPR020635">
    <property type="entry name" value="Tyr_kinase_cat_dom"/>
</dbReference>
<dbReference type="InterPro" id="IPR051286">
    <property type="entry name" value="JAK"/>
</dbReference>
<evidence type="ECO:0000259" key="13">
    <source>
        <dbReference type="PROSITE" id="PS50057"/>
    </source>
</evidence>
<keyword evidence="5 10" id="KW-0808">Transferase</keyword>
<dbReference type="SMART" id="SM01069">
    <property type="entry name" value="CDC37_C"/>
    <property type="match status" value="1"/>
</dbReference>
<dbReference type="SMART" id="SM01071">
    <property type="entry name" value="CDC37_N"/>
    <property type="match status" value="1"/>
</dbReference>
<dbReference type="PANTHER" id="PTHR45807">
    <property type="entry name" value="TYROSINE-PROTEIN KINASE HOPSCOTCH"/>
    <property type="match status" value="1"/>
</dbReference>
<dbReference type="PROSITE" id="PS50011">
    <property type="entry name" value="PROTEIN_KINASE_DOM"/>
    <property type="match status" value="1"/>
</dbReference>
<dbReference type="GO" id="GO:0035556">
    <property type="term" value="P:intracellular signal transduction"/>
    <property type="evidence" value="ECO:0007669"/>
    <property type="project" value="TreeGrafter"/>
</dbReference>
<dbReference type="AlphaFoldDB" id="A0AA88MAB6"/>
<dbReference type="PROSITE" id="PS50057">
    <property type="entry name" value="FERM_3"/>
    <property type="match status" value="1"/>
</dbReference>
<dbReference type="Pfam" id="PF17887">
    <property type="entry name" value="Jak1_Phl"/>
    <property type="match status" value="1"/>
</dbReference>
<dbReference type="InterPro" id="IPR019748">
    <property type="entry name" value="FERM_central"/>
</dbReference>
<keyword evidence="15" id="KW-1185">Reference proteome</keyword>
<dbReference type="SUPFAM" id="SSF56112">
    <property type="entry name" value="Protein kinase-like (PK-like)"/>
    <property type="match status" value="1"/>
</dbReference>
<dbReference type="InterPro" id="IPR036860">
    <property type="entry name" value="SH2_dom_sf"/>
</dbReference>
<dbReference type="Pfam" id="PF03234">
    <property type="entry name" value="CDC37_N"/>
    <property type="match status" value="1"/>
</dbReference>
<proteinExistence type="inferred from homology"/>
<dbReference type="Pfam" id="PF08565">
    <property type="entry name" value="CDC37_M"/>
    <property type="match status" value="1"/>
</dbReference>
<comment type="catalytic activity">
    <reaction evidence="10">
        <text>L-tyrosyl-[protein] + ATP = O-phospho-L-tyrosyl-[protein] + ADP + H(+)</text>
        <dbReference type="Rhea" id="RHEA:10596"/>
        <dbReference type="Rhea" id="RHEA-COMP:10136"/>
        <dbReference type="Rhea" id="RHEA-COMP:20101"/>
        <dbReference type="ChEBI" id="CHEBI:15378"/>
        <dbReference type="ChEBI" id="CHEBI:30616"/>
        <dbReference type="ChEBI" id="CHEBI:46858"/>
        <dbReference type="ChEBI" id="CHEBI:61978"/>
        <dbReference type="ChEBI" id="CHEBI:456216"/>
        <dbReference type="EC" id="2.7.10.2"/>
    </reaction>
</comment>
<dbReference type="Pfam" id="PF18379">
    <property type="entry name" value="FERM_F1"/>
    <property type="match status" value="1"/>
</dbReference>
<dbReference type="SUPFAM" id="SSF55550">
    <property type="entry name" value="SH2 domain"/>
    <property type="match status" value="1"/>
</dbReference>
<protein>
    <recommendedName>
        <fullName evidence="10">Tyrosine-protein kinase</fullName>
        <ecNumber evidence="10">2.7.10.2</ecNumber>
    </recommendedName>
</protein>
<comment type="caution">
    <text evidence="14">The sequence shown here is derived from an EMBL/GenBank/DDBJ whole genome shotgun (WGS) entry which is preliminary data.</text>
</comment>
<dbReference type="Pfam" id="PF18377">
    <property type="entry name" value="FERM_F2"/>
    <property type="match status" value="1"/>
</dbReference>
<dbReference type="PANTHER" id="PTHR45807:SF6">
    <property type="entry name" value="NON-RECEPTOR TYROSINE-PROTEIN KINASE TYK2"/>
    <property type="match status" value="1"/>
</dbReference>
<dbReference type="GO" id="GO:0005829">
    <property type="term" value="C:cytosol"/>
    <property type="evidence" value="ECO:0007669"/>
    <property type="project" value="TreeGrafter"/>
</dbReference>
<dbReference type="InterPro" id="IPR013855">
    <property type="entry name" value="Cdc37_N_dom"/>
</dbReference>
<dbReference type="InterPro" id="IPR001245">
    <property type="entry name" value="Ser-Thr/Tyr_kinase_cat_dom"/>
</dbReference>
<dbReference type="EC" id="2.7.10.2" evidence="10"/>
<dbReference type="SMART" id="SM00252">
    <property type="entry name" value="SH2"/>
    <property type="match status" value="1"/>
</dbReference>
<dbReference type="GO" id="GO:0019901">
    <property type="term" value="F:protein kinase binding"/>
    <property type="evidence" value="ECO:0007669"/>
    <property type="project" value="InterPro"/>
</dbReference>
<evidence type="ECO:0000256" key="11">
    <source>
        <dbReference type="SAM" id="MobiDB-lite"/>
    </source>
</evidence>
<feature type="domain" description="FERM" evidence="13">
    <location>
        <begin position="400"/>
        <end position="789"/>
    </location>
</feature>
<dbReference type="Gene3D" id="1.10.510.10">
    <property type="entry name" value="Transferase(Phosphotransferase) domain 1"/>
    <property type="match status" value="1"/>
</dbReference>
<dbReference type="GO" id="GO:0030154">
    <property type="term" value="P:cell differentiation"/>
    <property type="evidence" value="ECO:0007669"/>
    <property type="project" value="TreeGrafter"/>
</dbReference>
<dbReference type="InterPro" id="IPR019749">
    <property type="entry name" value="Band_41_domain"/>
</dbReference>
<dbReference type="SMART" id="SM00295">
    <property type="entry name" value="B41"/>
    <property type="match status" value="1"/>
</dbReference>
<keyword evidence="6" id="KW-0677">Repeat</keyword>
<dbReference type="FunFam" id="1.20.58.610:FF:000001">
    <property type="entry name" value="Hsp90 co-chaperone Cdc37-like 1"/>
    <property type="match status" value="1"/>
</dbReference>
<dbReference type="GO" id="GO:0005131">
    <property type="term" value="F:growth hormone receptor binding"/>
    <property type="evidence" value="ECO:0007669"/>
    <property type="project" value="TreeGrafter"/>
</dbReference>
<comment type="subcellular location">
    <subcellularLocation>
        <location evidence="1">Cytoplasm</location>
    </subcellularLocation>
</comment>
<dbReference type="InterPro" id="IPR000299">
    <property type="entry name" value="FERM_domain"/>
</dbReference>
<dbReference type="SMART" id="SM00219">
    <property type="entry name" value="TyrKc"/>
    <property type="match status" value="1"/>
</dbReference>
<evidence type="ECO:0000256" key="6">
    <source>
        <dbReference type="ARBA" id="ARBA00022737"/>
    </source>
</evidence>
<dbReference type="InterPro" id="IPR013873">
    <property type="entry name" value="Cdc37_C"/>
</dbReference>
<feature type="region of interest" description="Disordered" evidence="11">
    <location>
        <begin position="75"/>
        <end position="94"/>
    </location>
</feature>
<dbReference type="SUPFAM" id="SSF101391">
    <property type="entry name" value="Hsp90 co-chaperone CDC37"/>
    <property type="match status" value="1"/>
</dbReference>
<evidence type="ECO:0000313" key="14">
    <source>
        <dbReference type="EMBL" id="KAK2833279.1"/>
    </source>
</evidence>
<comment type="similarity">
    <text evidence="2">Belongs to the CDC37 family.</text>
</comment>
<dbReference type="GO" id="GO:0019221">
    <property type="term" value="P:cytokine-mediated signaling pathway"/>
    <property type="evidence" value="ECO:0007669"/>
    <property type="project" value="TreeGrafter"/>
</dbReference>
<dbReference type="Gene3D" id="6.10.140.250">
    <property type="match status" value="1"/>
</dbReference>
<dbReference type="InterPro" id="IPR000719">
    <property type="entry name" value="Prot_kinase_dom"/>
</dbReference>
<evidence type="ECO:0000259" key="12">
    <source>
        <dbReference type="PROSITE" id="PS50011"/>
    </source>
</evidence>
<dbReference type="InterPro" id="IPR038189">
    <property type="entry name" value="Cdc37_Hsp90-bd_sf"/>
</dbReference>
<dbReference type="InterPro" id="IPR041155">
    <property type="entry name" value="FERM_F1"/>
</dbReference>
<accession>A0AA88MAB6</accession>
<keyword evidence="9 10" id="KW-0829">Tyrosine-protein kinase</keyword>
<dbReference type="InterPro" id="IPR011009">
    <property type="entry name" value="Kinase-like_dom_sf"/>
</dbReference>
<dbReference type="Pfam" id="PF07714">
    <property type="entry name" value="PK_Tyr_Ser-Thr"/>
    <property type="match status" value="1"/>
</dbReference>
<gene>
    <name evidence="14" type="ORF">Q5P01_017168</name>
</gene>